<dbReference type="AlphaFoldDB" id="A0A443KF60"/>
<dbReference type="RefSeq" id="WP_128236488.1">
    <property type="nucleotide sequence ID" value="NZ_SAUX01000004.1"/>
</dbReference>
<name>A0A443KF60_9RHOB</name>
<evidence type="ECO:0000313" key="1">
    <source>
        <dbReference type="EMBL" id="RWR31336.1"/>
    </source>
</evidence>
<evidence type="ECO:0000313" key="2">
    <source>
        <dbReference type="Proteomes" id="UP000285295"/>
    </source>
</evidence>
<gene>
    <name evidence="1" type="ORF">D2T31_04880</name>
</gene>
<dbReference type="Proteomes" id="UP000285295">
    <property type="component" value="Unassembled WGS sequence"/>
</dbReference>
<reference evidence="1 2" key="1">
    <citation type="submission" date="2019-01" db="EMBL/GenBank/DDBJ databases">
        <title>Sinorhodobacter populi sp. nov. isolated from the symptomatic bark tissue of Populus euramericana canker.</title>
        <authorList>
            <person name="Xu G."/>
        </authorList>
    </citation>
    <scope>NUCLEOTIDE SEQUENCE [LARGE SCALE GENOMIC DNA]</scope>
    <source>
        <strain evidence="1 2">D19-10-3-21</strain>
    </source>
</reference>
<accession>A0A443KF60</accession>
<sequence>MSAGTLSGDRLPQTIMVAEGTPRIVIEIRNKDPIDLLDFSAQLTGIAREHEARMRADHPGIDVDETRLLVVDVRKGSIIMELLPVLAPIVATVDYANTVIDFVKHMQAGLSALIPSGGRLENATTQQLKNFGDTVHAIAQDSDGQLHIAARHQNGDVIQEFVVSRSDAKAIEVNATAQRKELQRPGQNIYHRVLMRLHQSSVEDLKVGKRTSEKGIVERIDDVPRTLIYASDLAGQRIKDEILKPDGNPFQKGFIVDLDVETVGGRPKLYRIMEVHDVIDLEEE</sequence>
<proteinExistence type="predicted"/>
<reference evidence="1 2" key="2">
    <citation type="submission" date="2019-01" db="EMBL/GenBank/DDBJ databases">
        <authorList>
            <person name="Li Y."/>
        </authorList>
    </citation>
    <scope>NUCLEOTIDE SEQUENCE [LARGE SCALE GENOMIC DNA]</scope>
    <source>
        <strain evidence="1 2">D19-10-3-21</strain>
    </source>
</reference>
<dbReference type="OrthoDB" id="8421538at2"/>
<comment type="caution">
    <text evidence="1">The sequence shown here is derived from an EMBL/GenBank/DDBJ whole genome shotgun (WGS) entry which is preliminary data.</text>
</comment>
<dbReference type="EMBL" id="SAUX01000004">
    <property type="protein sequence ID" value="RWR31336.1"/>
    <property type="molecule type" value="Genomic_DNA"/>
</dbReference>
<protein>
    <submittedName>
        <fullName evidence="1">Uncharacterized protein</fullName>
    </submittedName>
</protein>
<organism evidence="1 2">
    <name type="scientific">Paenirhodobacter populi</name>
    <dbReference type="NCBI Taxonomy" id="2306993"/>
    <lineage>
        <taxon>Bacteria</taxon>
        <taxon>Pseudomonadati</taxon>
        <taxon>Pseudomonadota</taxon>
        <taxon>Alphaproteobacteria</taxon>
        <taxon>Rhodobacterales</taxon>
        <taxon>Rhodobacter group</taxon>
        <taxon>Paenirhodobacter</taxon>
    </lineage>
</organism>